<evidence type="ECO:0000313" key="8">
    <source>
        <dbReference type="EMBL" id="PQO29713.1"/>
    </source>
</evidence>
<feature type="signal peptide" evidence="6">
    <location>
        <begin position="1"/>
        <end position="23"/>
    </location>
</feature>
<dbReference type="GO" id="GO:0020037">
    <property type="term" value="F:heme binding"/>
    <property type="evidence" value="ECO:0007669"/>
    <property type="project" value="InterPro"/>
</dbReference>
<evidence type="ECO:0000256" key="4">
    <source>
        <dbReference type="PROSITE-ProRule" id="PRU00433"/>
    </source>
</evidence>
<dbReference type="SUPFAM" id="SSF46626">
    <property type="entry name" value="Cytochrome c"/>
    <property type="match status" value="1"/>
</dbReference>
<feature type="region of interest" description="Disordered" evidence="5">
    <location>
        <begin position="686"/>
        <end position="730"/>
    </location>
</feature>
<dbReference type="InterPro" id="IPR011989">
    <property type="entry name" value="ARM-like"/>
</dbReference>
<evidence type="ECO:0000256" key="1">
    <source>
        <dbReference type="ARBA" id="ARBA00022617"/>
    </source>
</evidence>
<protein>
    <recommendedName>
        <fullName evidence="7">Cytochrome c domain-containing protein</fullName>
    </recommendedName>
</protein>
<dbReference type="InterPro" id="IPR036909">
    <property type="entry name" value="Cyt_c-like_dom_sf"/>
</dbReference>
<dbReference type="GO" id="GO:0009055">
    <property type="term" value="F:electron transfer activity"/>
    <property type="evidence" value="ECO:0007669"/>
    <property type="project" value="InterPro"/>
</dbReference>
<dbReference type="InterPro" id="IPR013320">
    <property type="entry name" value="ConA-like_dom_sf"/>
</dbReference>
<reference evidence="8 9" key="1">
    <citation type="submission" date="2018-02" db="EMBL/GenBank/DDBJ databases">
        <title>Comparative genomes isolates from brazilian mangrove.</title>
        <authorList>
            <person name="Araujo J.E."/>
            <person name="Taketani R.G."/>
            <person name="Silva M.C.P."/>
            <person name="Loureco M.V."/>
            <person name="Andreote F.D."/>
        </authorList>
    </citation>
    <scope>NUCLEOTIDE SEQUENCE [LARGE SCALE GENOMIC DNA]</scope>
    <source>
        <strain evidence="8 9">Hex-1 MGV</strain>
    </source>
</reference>
<gene>
    <name evidence="8" type="ORF">C5Y83_27095</name>
</gene>
<dbReference type="NCBIfam" id="TIGR02604">
    <property type="entry name" value="Piru_Ver_Nterm"/>
    <property type="match status" value="1"/>
</dbReference>
<dbReference type="Gene3D" id="1.25.10.10">
    <property type="entry name" value="Leucine-rich Repeat Variant"/>
    <property type="match status" value="1"/>
</dbReference>
<evidence type="ECO:0000256" key="5">
    <source>
        <dbReference type="SAM" id="MobiDB-lite"/>
    </source>
</evidence>
<dbReference type="Pfam" id="PF13385">
    <property type="entry name" value="Laminin_G_3"/>
    <property type="match status" value="1"/>
</dbReference>
<dbReference type="SUPFAM" id="SSF50952">
    <property type="entry name" value="Soluble quinoprotein glucose dehydrogenase"/>
    <property type="match status" value="1"/>
</dbReference>
<dbReference type="EMBL" id="PUHY01000015">
    <property type="protein sequence ID" value="PQO29713.1"/>
    <property type="molecule type" value="Genomic_DNA"/>
</dbReference>
<dbReference type="Gene3D" id="2.60.120.200">
    <property type="match status" value="1"/>
</dbReference>
<dbReference type="InterPro" id="IPR013428">
    <property type="entry name" value="Membrane-bound_put_N"/>
</dbReference>
<dbReference type="RefSeq" id="WP_105332907.1">
    <property type="nucleotide sequence ID" value="NZ_PUHY01000015.1"/>
</dbReference>
<dbReference type="Gene3D" id="1.10.760.10">
    <property type="entry name" value="Cytochrome c-like domain"/>
    <property type="match status" value="1"/>
</dbReference>
<evidence type="ECO:0000256" key="6">
    <source>
        <dbReference type="SAM" id="SignalP"/>
    </source>
</evidence>
<dbReference type="InterPro" id="IPR011041">
    <property type="entry name" value="Quinoprot_gluc/sorb_DH_b-prop"/>
</dbReference>
<dbReference type="NCBIfam" id="TIGR02603">
    <property type="entry name" value="CxxCH_TIGR02603"/>
    <property type="match status" value="1"/>
</dbReference>
<dbReference type="PANTHER" id="PTHR33546:SF1">
    <property type="entry name" value="LARGE, MULTIFUNCTIONAL SECRETED PROTEIN"/>
    <property type="match status" value="1"/>
</dbReference>
<dbReference type="Proteomes" id="UP000238322">
    <property type="component" value="Unassembled WGS sequence"/>
</dbReference>
<evidence type="ECO:0000259" key="7">
    <source>
        <dbReference type="PROSITE" id="PS51007"/>
    </source>
</evidence>
<accession>A0A2S8FC19</accession>
<dbReference type="SUPFAM" id="SSF48371">
    <property type="entry name" value="ARM repeat"/>
    <property type="match status" value="1"/>
</dbReference>
<keyword evidence="2 4" id="KW-0479">Metal-binding</keyword>
<feature type="chain" id="PRO_5015468535" description="Cytochrome c domain-containing protein" evidence="6">
    <location>
        <begin position="24"/>
        <end position="1646"/>
    </location>
</feature>
<evidence type="ECO:0000256" key="2">
    <source>
        <dbReference type="ARBA" id="ARBA00022723"/>
    </source>
</evidence>
<dbReference type="PANTHER" id="PTHR33546">
    <property type="entry name" value="LARGE, MULTIFUNCTIONAL SECRETED PROTEIN-RELATED"/>
    <property type="match status" value="1"/>
</dbReference>
<organism evidence="8 9">
    <name type="scientific">Blastopirellula marina</name>
    <dbReference type="NCBI Taxonomy" id="124"/>
    <lineage>
        <taxon>Bacteria</taxon>
        <taxon>Pseudomonadati</taxon>
        <taxon>Planctomycetota</taxon>
        <taxon>Planctomycetia</taxon>
        <taxon>Pirellulales</taxon>
        <taxon>Pirellulaceae</taxon>
        <taxon>Blastopirellula</taxon>
    </lineage>
</organism>
<evidence type="ECO:0000256" key="3">
    <source>
        <dbReference type="ARBA" id="ARBA00023004"/>
    </source>
</evidence>
<dbReference type="InterPro" id="IPR009056">
    <property type="entry name" value="Cyt_c-like_dom"/>
</dbReference>
<dbReference type="OrthoDB" id="230287at2"/>
<feature type="compositionally biased region" description="Basic and acidic residues" evidence="5">
    <location>
        <begin position="704"/>
        <end position="727"/>
    </location>
</feature>
<keyword evidence="3 4" id="KW-0408">Iron</keyword>
<dbReference type="InterPro" id="IPR016024">
    <property type="entry name" value="ARM-type_fold"/>
</dbReference>
<feature type="domain" description="Cytochrome c" evidence="7">
    <location>
        <begin position="1509"/>
        <end position="1643"/>
    </location>
</feature>
<proteinExistence type="predicted"/>
<keyword evidence="1 4" id="KW-0349">Heme</keyword>
<dbReference type="SUPFAM" id="SSF49899">
    <property type="entry name" value="Concanavalin A-like lectins/glucanases"/>
    <property type="match status" value="1"/>
</dbReference>
<sequence>MPQVRLTLLTLLFVFASYSSLHAELKVGAAAIDVTPQKFPVLINGGFFPRSGEPTEIYARAIVLDDGKQRIAMVVTDSCMLPKDLIDSAKKLAAERTEIETDHMMISATHTHTAPSSMGALGTPADETYIPYLRIKLAEAIITAEKNLAPAKVGWGSVDANQFTALRRWILRPDQMQADPFGEKTVRASMHTAKNNMENVTGESGPEDPELAVISFQSLDGKPIAVLSNFSMHYFGGGGAADYFGAYCKKLEQELATKHQDDEPPFVAVMSHGCSGDIWRVDYRNGTNQTFDGFVDGMIAKTKEALEGIEYETDAPLNMAETRMPLKYRVPDEKRLSQAKQIVEAMGDRPPKTREEVYALEQLILHERQSTEIVLQAIRVGPIAIATTPNETYALTGLKLKTRSPFEKTMVIELANGGDGYIPPPEQHVLGGYNTWAARSAGLETTAEPKIVEASVKLLEKATGETQRPALPPASKMAATIEGLKPVRYFPLDDMDGPEVYDVTKSKPSASFEEGIVFYLEGADGPSLATDGHLNRAAHFAGGRLVAQVPELKDNFTATLWCWNGIDLDARPIAGWLFSRGLHVGLAGQGEHSGKLVLQIGDDETSRKYGKTPLTRWTWDQVAIVREGKTVRVLLNGETEIEADAEIPSVDNTIYIGGQSTDQDSWEGRLDEVALFNRALKPEELKQLADDGTKSNSGSAPKLSADEMTKGGRHWVDDKTPPPRSPEEELASFQIEPGYRIELVAAEPLVKDPVAIAFDVKGRMFVAEYGDYPIGPEDGSTTPLSRIVCLEDTDGDGRMDKRQLFADKLNFCHSLMPHAGGILACAQTEILLLKDTDDDGQADVRETLFSGFQPAHPQMQIGCPRWGLDNRIYLNYGVGNVIGPNQTKPTKLPREEFWFDPLTYEFGAASGTGQYGNTITAWGDRLFATNRNPIIATTMTDEEAARNKFAAIRGIQYDVAPSGGDSKVFPLVAMKSNWLSHAGTHTSACGTTAYVGDGLGNKMVDSVFACEPIGHLVTRAIVTRNGAKLTSRRAREDADFLAATDTWFRPASLANGPDGMLYLADMYRLWVEHPKFLPPEIAAKLDWRAGEDRGRIWRIVPEKLKRLPAYEAPEKLSDLVVMLESPNGWKRRIAQQQLVETQSTEAAPALQSLVETSRSAFARLHALWTLEGIGQLDRATLLTALKDKSPQVRAAAVRLAANYWEGDSALRQATFARVDDDNRWVRYQLALALGTTDDPTRIKTLSQLAARDGSDSDFIDALLTATETCSGAVLANVVVGQNPSDELIRRLTKVIGTRHDPQELATAVATISAIPSQQRQHTAMSGLAEGLNGRTKLDHLFASSEPRRQEFFQQLVAIAGDDTRSDEDRRDAIFLMAKCSQKNDRLLAKLCMPQVPPLVQQAAISGLATGLTEKRGRVLLNIWQDMGPSSKATTLTLLLRQPIGIELVLEKVRAGDIPAKLISLDQQAQIRKHPSEAIRKQAEELFGQAASTDRAAVLAKYESATHTIGSPLAGRAVFQKQCAKCHAPSEPGGATVGPDLADSLNRPREAILYDILDPSGKVEPKYAASQILTSSGQSYSGIVSKETAHSVILQTADGKSQEIPRSEIDLFQTSDQSLMPSGLEKEISLDEMADLLEFLKSPLPKR</sequence>
<dbReference type="Pfam" id="PF13646">
    <property type="entry name" value="HEAT_2"/>
    <property type="match status" value="1"/>
</dbReference>
<name>A0A2S8FC19_9BACT</name>
<evidence type="ECO:0000313" key="9">
    <source>
        <dbReference type="Proteomes" id="UP000238322"/>
    </source>
</evidence>
<dbReference type="InterPro" id="IPR013427">
    <property type="entry name" value="Haem-bd_dom_put"/>
</dbReference>
<comment type="caution">
    <text evidence="8">The sequence shown here is derived from an EMBL/GenBank/DDBJ whole genome shotgun (WGS) entry which is preliminary data.</text>
</comment>
<dbReference type="Pfam" id="PF23500">
    <property type="entry name" value="DUF7133"/>
    <property type="match status" value="1"/>
</dbReference>
<dbReference type="GO" id="GO:0046872">
    <property type="term" value="F:metal ion binding"/>
    <property type="evidence" value="ECO:0007669"/>
    <property type="project" value="UniProtKB-KW"/>
</dbReference>
<keyword evidence="6" id="KW-0732">Signal</keyword>
<dbReference type="InterPro" id="IPR055557">
    <property type="entry name" value="DUF7133"/>
</dbReference>
<dbReference type="PROSITE" id="PS51007">
    <property type="entry name" value="CYTC"/>
    <property type="match status" value="1"/>
</dbReference>